<accession>A0A178ZHJ1</accession>
<keyword evidence="5" id="KW-1185">Reference proteome</keyword>
<dbReference type="RefSeq" id="XP_018692020.1">
    <property type="nucleotide sequence ID" value="XM_018839252.1"/>
</dbReference>
<dbReference type="EMBL" id="LVYI01000006">
    <property type="protein sequence ID" value="OAP58653.1"/>
    <property type="molecule type" value="Genomic_DNA"/>
</dbReference>
<dbReference type="AlphaFoldDB" id="A0A178ZHJ1"/>
<feature type="coiled-coil region" evidence="1">
    <location>
        <begin position="272"/>
        <end position="299"/>
    </location>
</feature>
<evidence type="ECO:0000256" key="2">
    <source>
        <dbReference type="SAM" id="MobiDB-lite"/>
    </source>
</evidence>
<evidence type="ECO:0000256" key="1">
    <source>
        <dbReference type="SAM" id="Coils"/>
    </source>
</evidence>
<reference evidence="4 5" key="1">
    <citation type="submission" date="2016-04" db="EMBL/GenBank/DDBJ databases">
        <title>Draft genome of Fonsecaea erecta CBS 125763.</title>
        <authorList>
            <person name="Weiss V.A."/>
            <person name="Vicente V.A."/>
            <person name="Raittz R.T."/>
            <person name="Moreno L.F."/>
            <person name="De Souza E.M."/>
            <person name="Pedrosa F.O."/>
            <person name="Steffens M.B."/>
            <person name="Faoro H."/>
            <person name="Tadra-Sfeir M.Z."/>
            <person name="Najafzadeh M.J."/>
            <person name="Felipe M.S."/>
            <person name="Teixeira M."/>
            <person name="Sun J."/>
            <person name="Xi L."/>
            <person name="Gomes R."/>
            <person name="De Azevedo C.M."/>
            <person name="Salgado C.G."/>
            <person name="Da Silva M.B."/>
            <person name="Nascimento M.F."/>
            <person name="Queiroz-Telles F."/>
            <person name="Attili D.S."/>
            <person name="Gorbushina A."/>
        </authorList>
    </citation>
    <scope>NUCLEOTIDE SEQUENCE [LARGE SCALE GENOMIC DNA]</scope>
    <source>
        <strain evidence="4 5">CBS 125763</strain>
    </source>
</reference>
<keyword evidence="3" id="KW-0472">Membrane</keyword>
<keyword evidence="3" id="KW-1133">Transmembrane helix</keyword>
<name>A0A178ZHJ1_9EURO</name>
<gene>
    <name evidence="4" type="ORF">AYL99_07743</name>
</gene>
<organism evidence="4 5">
    <name type="scientific">Fonsecaea erecta</name>
    <dbReference type="NCBI Taxonomy" id="1367422"/>
    <lineage>
        <taxon>Eukaryota</taxon>
        <taxon>Fungi</taxon>
        <taxon>Dikarya</taxon>
        <taxon>Ascomycota</taxon>
        <taxon>Pezizomycotina</taxon>
        <taxon>Eurotiomycetes</taxon>
        <taxon>Chaetothyriomycetidae</taxon>
        <taxon>Chaetothyriales</taxon>
        <taxon>Herpotrichiellaceae</taxon>
        <taxon>Fonsecaea</taxon>
    </lineage>
</organism>
<feature type="region of interest" description="Disordered" evidence="2">
    <location>
        <begin position="144"/>
        <end position="169"/>
    </location>
</feature>
<dbReference type="STRING" id="1367422.A0A178ZHJ1"/>
<proteinExistence type="predicted"/>
<evidence type="ECO:0000256" key="3">
    <source>
        <dbReference type="SAM" id="Phobius"/>
    </source>
</evidence>
<feature type="coiled-coil region" evidence="1">
    <location>
        <begin position="189"/>
        <end position="216"/>
    </location>
</feature>
<dbReference type="GeneID" id="30011911"/>
<dbReference type="Proteomes" id="UP000078343">
    <property type="component" value="Unassembled WGS sequence"/>
</dbReference>
<evidence type="ECO:0000313" key="4">
    <source>
        <dbReference type="EMBL" id="OAP58653.1"/>
    </source>
</evidence>
<feature type="transmembrane region" description="Helical" evidence="3">
    <location>
        <begin position="321"/>
        <end position="339"/>
    </location>
</feature>
<protein>
    <submittedName>
        <fullName evidence="4">Uncharacterized protein</fullName>
    </submittedName>
</protein>
<sequence>MGVQDFIRFDPDDYRAKVRNYDDQELQKKEVVLIRTAYSGQAGIVSGAVLAPSTGGASVIGCVAAGRTIHLVEQKLEVVRAELTRRGLPLHEKTTRDHAIPVTTGSIAGAMGLGMGMEGHMLGTAAAAGANLVAITTEKLDRVQTAPAVGRPSSPRDGNSFQRLKRSLTESATSRSRSLLRPFSSDDDKELLFRQYDDLLTRKKSLEDRYQKLREATLAAAGAKWYWYVVRRYPCESERLTDIATPAGLWIDSLRRRDSLGLWDRSIQQSHRRWAKEGLERFRKELDETERRLDQWNVLVAKSLPPGPITAPDASCETLVVLNRGITICLAALVCYWILRLHWFRLAYRLLVIVLLAFGVHARILWDYEMYPLFPGGVVKI</sequence>
<dbReference type="OrthoDB" id="2898509at2759"/>
<evidence type="ECO:0000313" key="5">
    <source>
        <dbReference type="Proteomes" id="UP000078343"/>
    </source>
</evidence>
<keyword evidence="3" id="KW-0812">Transmembrane</keyword>
<comment type="caution">
    <text evidence="4">The sequence shown here is derived from an EMBL/GenBank/DDBJ whole genome shotgun (WGS) entry which is preliminary data.</text>
</comment>
<keyword evidence="1" id="KW-0175">Coiled coil</keyword>
<feature type="transmembrane region" description="Helical" evidence="3">
    <location>
        <begin position="346"/>
        <end position="366"/>
    </location>
</feature>